<keyword evidence="11" id="KW-0067">ATP-binding</keyword>
<dbReference type="EMBL" id="JACRSR010000001">
    <property type="protein sequence ID" value="MBC8530787.1"/>
    <property type="molecule type" value="Genomic_DNA"/>
</dbReference>
<dbReference type="InterPro" id="IPR000014">
    <property type="entry name" value="PAS"/>
</dbReference>
<dbReference type="InterPro" id="IPR005467">
    <property type="entry name" value="His_kinase_dom"/>
</dbReference>
<dbReference type="SMART" id="SM00448">
    <property type="entry name" value="REC"/>
    <property type="match status" value="2"/>
</dbReference>
<evidence type="ECO:0000256" key="15">
    <source>
        <dbReference type="ARBA" id="ARBA00024867"/>
    </source>
</evidence>
<dbReference type="InterPro" id="IPR036097">
    <property type="entry name" value="HisK_dim/P_sf"/>
</dbReference>
<dbReference type="SMART" id="SM00267">
    <property type="entry name" value="GGDEF"/>
    <property type="match status" value="1"/>
</dbReference>
<dbReference type="NCBIfam" id="TIGR00254">
    <property type="entry name" value="GGDEF"/>
    <property type="match status" value="1"/>
</dbReference>
<dbReference type="PROSITE" id="PS50109">
    <property type="entry name" value="HIS_KIN"/>
    <property type="match status" value="2"/>
</dbReference>
<evidence type="ECO:0000256" key="13">
    <source>
        <dbReference type="ARBA" id="ARBA00023012"/>
    </source>
</evidence>
<feature type="domain" description="PAS" evidence="21">
    <location>
        <begin position="1559"/>
        <end position="1621"/>
    </location>
</feature>
<reference evidence="24" key="1">
    <citation type="submission" date="2020-08" db="EMBL/GenBank/DDBJ databases">
        <title>Genome public.</title>
        <authorList>
            <person name="Liu C."/>
            <person name="Sun Q."/>
        </authorList>
    </citation>
    <scope>NUCLEOTIDE SEQUENCE</scope>
    <source>
        <strain evidence="24">NSJ-53</strain>
    </source>
</reference>
<dbReference type="InterPro" id="IPR001610">
    <property type="entry name" value="PAC"/>
</dbReference>
<keyword evidence="7" id="KW-0808">Transferase</keyword>
<dbReference type="SMART" id="SM00388">
    <property type="entry name" value="HisKA"/>
    <property type="match status" value="2"/>
</dbReference>
<dbReference type="InterPro" id="IPR011006">
    <property type="entry name" value="CheY-like_superfamily"/>
</dbReference>
<feature type="modified residue" description="4-aspartylphosphate" evidence="17">
    <location>
        <position position="2455"/>
    </location>
</feature>
<evidence type="ECO:0000256" key="4">
    <source>
        <dbReference type="ARBA" id="ARBA00012438"/>
    </source>
</evidence>
<dbReference type="InterPro" id="IPR001789">
    <property type="entry name" value="Sig_transdc_resp-reg_receiver"/>
</dbReference>
<feature type="modified residue" description="4-aspartylphosphate" evidence="17">
    <location>
        <position position="1453"/>
    </location>
</feature>
<feature type="domain" description="Histidine kinase" evidence="19">
    <location>
        <begin position="2160"/>
        <end position="2381"/>
    </location>
</feature>
<dbReference type="SUPFAM" id="SSF55874">
    <property type="entry name" value="ATPase domain of HSP90 chaperone/DNA topoisomerase II/histidine kinase"/>
    <property type="match status" value="2"/>
</dbReference>
<dbReference type="Proteomes" id="UP000623172">
    <property type="component" value="Unassembled WGS sequence"/>
</dbReference>
<dbReference type="InterPro" id="IPR003661">
    <property type="entry name" value="HisK_dim/P_dom"/>
</dbReference>
<keyword evidence="8" id="KW-0812">Transmembrane</keyword>
<evidence type="ECO:0000256" key="10">
    <source>
        <dbReference type="ARBA" id="ARBA00022777"/>
    </source>
</evidence>
<evidence type="ECO:0000256" key="12">
    <source>
        <dbReference type="ARBA" id="ARBA00022989"/>
    </source>
</evidence>
<dbReference type="InterPro" id="IPR029787">
    <property type="entry name" value="Nucleotide_cyclase"/>
</dbReference>
<dbReference type="InterPro" id="IPR004358">
    <property type="entry name" value="Sig_transdc_His_kin-like_C"/>
</dbReference>
<feature type="coiled-coil region" evidence="18">
    <location>
        <begin position="1114"/>
        <end position="1148"/>
    </location>
</feature>
<dbReference type="PROSITE" id="PS50887">
    <property type="entry name" value="GGDEF"/>
    <property type="match status" value="1"/>
</dbReference>
<feature type="domain" description="GGDEF" evidence="23">
    <location>
        <begin position="1836"/>
        <end position="1965"/>
    </location>
</feature>
<evidence type="ECO:0000256" key="1">
    <source>
        <dbReference type="ARBA" id="ARBA00000085"/>
    </source>
</evidence>
<comment type="caution">
    <text evidence="24">The sequence shown here is derived from an EMBL/GenBank/DDBJ whole genome shotgun (WGS) entry which is preliminary data.</text>
</comment>
<dbReference type="PROSITE" id="PS50110">
    <property type="entry name" value="RESPONSE_REGULATORY"/>
    <property type="match status" value="2"/>
</dbReference>
<dbReference type="InterPro" id="IPR036890">
    <property type="entry name" value="HATPase_C_sf"/>
</dbReference>
<proteinExistence type="inferred from homology"/>
<keyword evidence="12" id="KW-1133">Transmembrane helix</keyword>
<organism evidence="24 25">
    <name type="scientific">Gehongia tenuis</name>
    <dbReference type="NCBI Taxonomy" id="2763655"/>
    <lineage>
        <taxon>Bacteria</taxon>
        <taxon>Bacillati</taxon>
        <taxon>Bacillota</taxon>
        <taxon>Clostridia</taxon>
        <taxon>Christensenellales</taxon>
        <taxon>Christensenellaceae</taxon>
        <taxon>Gehongia</taxon>
    </lineage>
</organism>
<evidence type="ECO:0000256" key="11">
    <source>
        <dbReference type="ARBA" id="ARBA00022840"/>
    </source>
</evidence>
<dbReference type="GO" id="GO:0000155">
    <property type="term" value="F:phosphorelay sensor kinase activity"/>
    <property type="evidence" value="ECO:0007669"/>
    <property type="project" value="InterPro"/>
</dbReference>
<evidence type="ECO:0000256" key="8">
    <source>
        <dbReference type="ARBA" id="ARBA00022692"/>
    </source>
</evidence>
<dbReference type="Pfam" id="PF02518">
    <property type="entry name" value="HATPase_c"/>
    <property type="match status" value="2"/>
</dbReference>
<keyword evidence="14" id="KW-0472">Membrane</keyword>
<evidence type="ECO:0000256" key="7">
    <source>
        <dbReference type="ARBA" id="ARBA00022679"/>
    </source>
</evidence>
<dbReference type="Pfam" id="PF00072">
    <property type="entry name" value="Response_reg"/>
    <property type="match status" value="2"/>
</dbReference>
<evidence type="ECO:0000256" key="6">
    <source>
        <dbReference type="ARBA" id="ARBA00022553"/>
    </source>
</evidence>
<dbReference type="Gene3D" id="3.30.450.20">
    <property type="entry name" value="PAS domain"/>
    <property type="match status" value="7"/>
</dbReference>
<dbReference type="CDD" id="cd01949">
    <property type="entry name" value="GGDEF"/>
    <property type="match status" value="1"/>
</dbReference>
<dbReference type="Pfam" id="PF13426">
    <property type="entry name" value="PAS_9"/>
    <property type="match status" value="1"/>
</dbReference>
<dbReference type="InterPro" id="IPR043128">
    <property type="entry name" value="Rev_trsase/Diguanyl_cyclase"/>
</dbReference>
<dbReference type="FunFam" id="3.30.565.10:FF:000010">
    <property type="entry name" value="Sensor histidine kinase RcsC"/>
    <property type="match status" value="2"/>
</dbReference>
<dbReference type="SUPFAM" id="SSF55785">
    <property type="entry name" value="PYP-like sensor domain (PAS domain)"/>
    <property type="match status" value="6"/>
</dbReference>
<name>A0A926D3Q4_9FIRM</name>
<dbReference type="Gene3D" id="1.10.287.130">
    <property type="match status" value="2"/>
</dbReference>
<dbReference type="FunFam" id="1.10.287.130:FF:000004">
    <property type="entry name" value="Ethylene receptor 1"/>
    <property type="match status" value="1"/>
</dbReference>
<dbReference type="InterPro" id="IPR013655">
    <property type="entry name" value="PAS_fold_3"/>
</dbReference>
<evidence type="ECO:0000259" key="21">
    <source>
        <dbReference type="PROSITE" id="PS50112"/>
    </source>
</evidence>
<keyword evidence="13" id="KW-0902">Two-component regulatory system</keyword>
<feature type="domain" description="Histidine kinase" evidence="19">
    <location>
        <begin position="1155"/>
        <end position="1377"/>
    </location>
</feature>
<dbReference type="PANTHER" id="PTHR43047">
    <property type="entry name" value="TWO-COMPONENT HISTIDINE PROTEIN KINASE"/>
    <property type="match status" value="1"/>
</dbReference>
<dbReference type="Gene3D" id="3.40.50.2300">
    <property type="match status" value="2"/>
</dbReference>
<evidence type="ECO:0000259" key="23">
    <source>
        <dbReference type="PROSITE" id="PS50887"/>
    </source>
</evidence>
<dbReference type="Pfam" id="PF00512">
    <property type="entry name" value="HisKA"/>
    <property type="match status" value="2"/>
</dbReference>
<feature type="domain" description="Response regulatory" evidence="20">
    <location>
        <begin position="2403"/>
        <end position="2524"/>
    </location>
</feature>
<dbReference type="NCBIfam" id="TIGR00229">
    <property type="entry name" value="sensory_box"/>
    <property type="match status" value="3"/>
</dbReference>
<evidence type="ECO:0000256" key="2">
    <source>
        <dbReference type="ARBA" id="ARBA00004370"/>
    </source>
</evidence>
<dbReference type="InterPro" id="IPR003594">
    <property type="entry name" value="HATPase_dom"/>
</dbReference>
<dbReference type="GO" id="GO:0016020">
    <property type="term" value="C:membrane"/>
    <property type="evidence" value="ECO:0007669"/>
    <property type="project" value="UniProtKB-SubCell"/>
</dbReference>
<feature type="domain" description="PAC" evidence="22">
    <location>
        <begin position="946"/>
        <end position="998"/>
    </location>
</feature>
<keyword evidence="10" id="KW-0418">Kinase</keyword>
<evidence type="ECO:0000256" key="17">
    <source>
        <dbReference type="PROSITE-ProRule" id="PRU00169"/>
    </source>
</evidence>
<evidence type="ECO:0000313" key="24">
    <source>
        <dbReference type="EMBL" id="MBC8530787.1"/>
    </source>
</evidence>
<dbReference type="SUPFAM" id="SSF47384">
    <property type="entry name" value="Homodimeric domain of signal transducing histidine kinase"/>
    <property type="match status" value="2"/>
</dbReference>
<feature type="domain" description="PAC" evidence="22">
    <location>
        <begin position="441"/>
        <end position="492"/>
    </location>
</feature>
<keyword evidence="6 17" id="KW-0597">Phosphoprotein</keyword>
<comment type="function">
    <text evidence="15">May play the central regulatory role in sporulation. It may be an element of the effector pathway responsible for the activation of sporulation genes in response to nutritional stress. Spo0A may act in concert with spo0H (a sigma factor) to control the expression of some genes that are critical to the sporulation process.</text>
</comment>
<evidence type="ECO:0000256" key="3">
    <source>
        <dbReference type="ARBA" id="ARBA00006402"/>
    </source>
</evidence>
<dbReference type="GO" id="GO:0005524">
    <property type="term" value="F:ATP binding"/>
    <property type="evidence" value="ECO:0007669"/>
    <property type="project" value="UniProtKB-KW"/>
</dbReference>
<dbReference type="CDD" id="cd17546">
    <property type="entry name" value="REC_hyHK_CKI1_RcsC-like"/>
    <property type="match status" value="2"/>
</dbReference>
<keyword evidence="9" id="KW-0547">Nucleotide-binding</keyword>
<dbReference type="Gene3D" id="3.30.70.270">
    <property type="match status" value="1"/>
</dbReference>
<comment type="catalytic activity">
    <reaction evidence="1">
        <text>ATP + protein L-histidine = ADP + protein N-phospho-L-histidine.</text>
        <dbReference type="EC" id="2.7.13.3"/>
    </reaction>
</comment>
<evidence type="ECO:0000256" key="9">
    <source>
        <dbReference type="ARBA" id="ARBA00022741"/>
    </source>
</evidence>
<dbReference type="InterPro" id="IPR035965">
    <property type="entry name" value="PAS-like_dom_sf"/>
</dbReference>
<dbReference type="SUPFAM" id="SSF55073">
    <property type="entry name" value="Nucleotide cyclase"/>
    <property type="match status" value="1"/>
</dbReference>
<dbReference type="InterPro" id="IPR000700">
    <property type="entry name" value="PAS-assoc_C"/>
</dbReference>
<evidence type="ECO:0000256" key="16">
    <source>
        <dbReference type="ARBA" id="ARBA00074306"/>
    </source>
</evidence>
<dbReference type="RefSeq" id="WP_249314772.1">
    <property type="nucleotide sequence ID" value="NZ_JACRSR010000001.1"/>
</dbReference>
<comment type="similarity">
    <text evidence="3">In the N-terminal section; belongs to the phytochrome family.</text>
</comment>
<dbReference type="InterPro" id="IPR000160">
    <property type="entry name" value="GGDEF_dom"/>
</dbReference>
<evidence type="ECO:0000256" key="5">
    <source>
        <dbReference type="ARBA" id="ARBA00018672"/>
    </source>
</evidence>
<dbReference type="SMART" id="SM00086">
    <property type="entry name" value="PAC"/>
    <property type="match status" value="7"/>
</dbReference>
<dbReference type="SUPFAM" id="SSF55781">
    <property type="entry name" value="GAF domain-like"/>
    <property type="match status" value="1"/>
</dbReference>
<protein>
    <recommendedName>
        <fullName evidence="16">Circadian input-output histidine kinase CikA</fullName>
        <ecNumber evidence="4">2.7.13.3</ecNumber>
    </recommendedName>
    <alternativeName>
        <fullName evidence="5">Stage 0 sporulation protein A homolog</fullName>
    </alternativeName>
</protein>
<gene>
    <name evidence="24" type="ORF">H8696_02900</name>
</gene>
<dbReference type="Gene3D" id="3.30.565.10">
    <property type="entry name" value="Histidine kinase-like ATPase, C-terminal domain"/>
    <property type="match status" value="2"/>
</dbReference>
<dbReference type="PROSITE" id="PS50113">
    <property type="entry name" value="PAC"/>
    <property type="match status" value="3"/>
</dbReference>
<sequence length="2525" mass="286237">MNQANLLKILDGLPDTALYVIRRDSHELLYFNQQVRNVAPGIALGMACHDVWPQMCGHCPFSGLLDGKPYTETMSNHPFGPMVDVTASEVFWDEIPAYLLSIVPHRQTDAEKKRELEREQMSAAAGRVYERIASVNLTGDTYDLMADRTGTKRMGEAGRFSELVREEAARVHASERRAFQAVFSPDNLLKRFEAGDREVYFECHHAWHGEYHWIGTRALPIDNPFGEDRMAVILAENIDDEKRTEEQLKHSFKAACELAGGLTGKYLVEEDRVSLLEANQRYYEFFGITREQGEENAFACLDKQSSDLMTKHILDLVKNRSMINLEFPYVKDGRQIFLRAQASCIGEQEGRPVYFGSVVDVTRRVERERELQATYDDLPGSILKMAIDGAFTYVSANETCFSMTGRREEDFAEGILRLIHEEDRTMVEQLIRSQAAQNLPIVCEFRMIRGDGAVIWLHVEGKRIGAFKGYPLYLTVAVDITRRKDMERALAEEQMRYRLAAETSNDILFEYLVKEDLLRIYQSGEAEHPPRSLERFVETLEDEGRIHPDDRDEILAALSGAKPNFDLRVRSAEGYAWYGCRTTTLMDGGRPLRIIGTLRNIDRVKKAEANRQQWEKISSFAISKDYALLATVDVRSGRYTMRYTSSGGLQDPSRAQGAYDAQIRRLIERHMAPEDRADARERMALSRIIFWLQDGAAEHSLYYRCRLGDAWRWLCISFAYLDEGQDTLLMGVRDIEHARNARLKEELLDQSLKHAISTIYEEIFYANLNTGAVEFVKQREALTHHIHRDDRQEYERVFGAENVLRALAEKGMSLSHEFRRLGHDGLYHWVDMTLMRAENDLNGDGRIVGFVSSIDERRRAQSMREDFFSTIATLFEECSIVNLEEDSYVLQKVKDTQNVIEEEGRFSSSNEAYCRVMIHSEDRAEFRKYFSYGGLRRQIAMGRTRISKELRRLTSKGVYHWVEMVAIVTQPAEGEAQKVICTFRDIEEIKRIREEQHSFGLRFGVTVRDLYVRIFESNVDRDECFSFKEENGALMRSPQPFPLGAYVEQISALVCPEFRGEYLALFRPENVRKAYDAGKRSLYFEHQRFEEDGSRRWYATRIQFLAADEEGLKVMMYLQDVDEIRREKEEQENALRDALAAAEQANRAKSEFLSRMSHDIRTPMNGILGMAAIASTEDNPPRTKACLGKIEMSGKYLLHLVNDILDMSKIESGKVVLTEETISLSEFLDRIESLVAPQAQQKGQSFHIELGAGLAEAYRGDGLRLNQVLMNLLGNAVKYTPEGGHIVLRVHRQDPGRPEETLAFEVEDDGVGMAAEFMERMYEPFEQAQDERAGLQEGTGLGLSITRNLVRLMNGGLEVESEPGKGTRFTVLVPLKPAEQGPMENQAAPAEPSWQDFCGKRVLMVEDNELNMEIAKTILEMKGFGVDTAANGREGVDRFAASKPGLYFAILMDIRMPVMDGLAASRAIRALDRPDAASVPIVAMSANAFHEEIADAKREGIDDDLTKPIAIPMNSLPSWTGLFMRSGSEDGMKLFKNWDWETRSYNHLFRSVLCGIVQYRLDSSGEVVFKNANPEAIRIFGYEPDEFWAKKDWRLPELIDEADRERVLKGARTLQKVGQKQGYEYRLRQKDGSSLWIIGSAELIRDLDGEVVVQSVFLDIDNSKKAEMQNQRLTKQVEAGNELLKMALEHTDNYEFYYYPEERRVIIPERTTARFHCKSCYEDMPQSFAEDFVAEACWSAFTAMYDAIHRGERTATAEFSSKNTGAWCRVTLSSVGYGEKGEPVFVVGIVEDITKEKKMAAALEAAHTRDPLTGLYNKEPGVAMVRQHMLQKPVEEPCVLMLLDMDNFKAVNTAEGSVFADAILQDVADILCAESGPEDYQIRLGGDEFMLFLKNCDRPQAVELGPRIAERVKSLYGGREPHLSVSIGMCATSVVNEYNGLYRCAESTLMYVKEHGKGGAACYLDTSNEAGADLTRIYYDEGHVFNDIDNKGSFGAENMMDFALEVLGRGKKLDDAIFLVLARMGTRLKLDRVSIVEFDRDYLSFRYAYQWSRSRTDLQMGQEFYIDRELYERLPHLYGEEGIYERAFNRKSAMASCLQAAFWNQGMYAGALGFEIGDPDYVWTDEERKLLKEMTKLISSFIMKAKADAVSRAKTDFLSRMSHEIRTPMNAISGMTIIAKSLVDDREKVLDCLDKIEASNAYLLTLINDILDMSRIESGKVELNPRAVDLAAELRRLHAMLLPQAEQKGIEFTVENHLEARPLMLDALRLNQVLINVVGNAIKFTERGSVKVRVEPVGHRASGPLVRFSVEDTGVGILKENQSRIFNAFEQGRREVVEKYGGTGLGLSISSRLVQMMGGTLEVESEAGGGSKFSFTLALPYGEGETELEMPKAMKPMDFTGKRLLLVEDNALNRDIAKTILEMQGFVVETARDGQEGVDAYAAHEPGYYACILMDIRMPVMDGLEATRRIRTLGREDSRTVPIIAMTANAFDEDSHKSMESGMNGHLTKPVVIEELFGLLGQCLA</sequence>
<keyword evidence="18" id="KW-0175">Coiled coil</keyword>
<feature type="domain" description="Response regulatory" evidence="20">
    <location>
        <begin position="1401"/>
        <end position="1522"/>
    </location>
</feature>
<dbReference type="SUPFAM" id="SSF52172">
    <property type="entry name" value="CheY-like"/>
    <property type="match status" value="2"/>
</dbReference>
<feature type="domain" description="PAS" evidence="21">
    <location>
        <begin position="367"/>
        <end position="438"/>
    </location>
</feature>
<evidence type="ECO:0000259" key="20">
    <source>
        <dbReference type="PROSITE" id="PS50110"/>
    </source>
</evidence>
<dbReference type="Pfam" id="PF08447">
    <property type="entry name" value="PAS_3"/>
    <property type="match status" value="2"/>
</dbReference>
<dbReference type="SMART" id="SM00091">
    <property type="entry name" value="PAS"/>
    <property type="match status" value="2"/>
</dbReference>
<dbReference type="CDD" id="cd16922">
    <property type="entry name" value="HATPase_EvgS-ArcB-TorS-like"/>
    <property type="match status" value="2"/>
</dbReference>
<evidence type="ECO:0000256" key="14">
    <source>
        <dbReference type="ARBA" id="ARBA00023136"/>
    </source>
</evidence>
<dbReference type="Pfam" id="PF00990">
    <property type="entry name" value="GGDEF"/>
    <property type="match status" value="1"/>
</dbReference>
<dbReference type="PRINTS" id="PR00344">
    <property type="entry name" value="BCTRLSENSOR"/>
</dbReference>
<dbReference type="SMART" id="SM00387">
    <property type="entry name" value="HATPase_c"/>
    <property type="match status" value="2"/>
</dbReference>
<keyword evidence="25" id="KW-1185">Reference proteome</keyword>
<evidence type="ECO:0000313" key="25">
    <source>
        <dbReference type="Proteomes" id="UP000623172"/>
    </source>
</evidence>
<dbReference type="PROSITE" id="PS50112">
    <property type="entry name" value="PAS"/>
    <property type="match status" value="2"/>
</dbReference>
<evidence type="ECO:0000259" key="19">
    <source>
        <dbReference type="PROSITE" id="PS50109"/>
    </source>
</evidence>
<dbReference type="CDD" id="cd00130">
    <property type="entry name" value="PAS"/>
    <property type="match status" value="3"/>
</dbReference>
<evidence type="ECO:0000259" key="22">
    <source>
        <dbReference type="PROSITE" id="PS50113"/>
    </source>
</evidence>
<feature type="domain" description="PAC" evidence="22">
    <location>
        <begin position="1621"/>
        <end position="1672"/>
    </location>
</feature>
<accession>A0A926D3Q4</accession>
<dbReference type="EC" id="2.7.13.3" evidence="4"/>
<dbReference type="CDD" id="cd00082">
    <property type="entry name" value="HisKA"/>
    <property type="match status" value="2"/>
</dbReference>
<evidence type="ECO:0000256" key="18">
    <source>
        <dbReference type="SAM" id="Coils"/>
    </source>
</evidence>
<comment type="subcellular location">
    <subcellularLocation>
        <location evidence="2">Membrane</location>
    </subcellularLocation>
</comment>